<comment type="caution">
    <text evidence="3">The sequence shown here is derived from an EMBL/GenBank/DDBJ whole genome shotgun (WGS) entry which is preliminary data.</text>
</comment>
<dbReference type="EMBL" id="JANIEX010000281">
    <property type="protein sequence ID" value="KAJ3569560.1"/>
    <property type="molecule type" value="Genomic_DNA"/>
</dbReference>
<name>A0AAD5YRD0_9AGAR</name>
<dbReference type="InterPro" id="IPR050471">
    <property type="entry name" value="AB_hydrolase"/>
</dbReference>
<feature type="region of interest" description="Disordered" evidence="1">
    <location>
        <begin position="724"/>
        <end position="743"/>
    </location>
</feature>
<reference evidence="3" key="1">
    <citation type="submission" date="2022-07" db="EMBL/GenBank/DDBJ databases">
        <title>Genome Sequence of Leucocoprinus birnbaumii.</title>
        <authorList>
            <person name="Buettner E."/>
        </authorList>
    </citation>
    <scope>NUCLEOTIDE SEQUENCE</scope>
    <source>
        <strain evidence="3">VT141</strain>
    </source>
</reference>
<dbReference type="Pfam" id="PF00561">
    <property type="entry name" value="Abhydrolase_1"/>
    <property type="match status" value="1"/>
</dbReference>
<keyword evidence="4" id="KW-1185">Reference proteome</keyword>
<proteinExistence type="predicted"/>
<dbReference type="InterPro" id="IPR029058">
    <property type="entry name" value="AB_hydrolase_fold"/>
</dbReference>
<gene>
    <name evidence="3" type="ORF">NP233_g4963</name>
</gene>
<dbReference type="AlphaFoldDB" id="A0AAD5YRD0"/>
<dbReference type="Proteomes" id="UP001213000">
    <property type="component" value="Unassembled WGS sequence"/>
</dbReference>
<evidence type="ECO:0000256" key="1">
    <source>
        <dbReference type="SAM" id="MobiDB-lite"/>
    </source>
</evidence>
<feature type="region of interest" description="Disordered" evidence="1">
    <location>
        <begin position="558"/>
        <end position="643"/>
    </location>
</feature>
<accession>A0AAD5YRD0</accession>
<feature type="compositionally biased region" description="Polar residues" evidence="1">
    <location>
        <begin position="622"/>
        <end position="643"/>
    </location>
</feature>
<dbReference type="InterPro" id="IPR000073">
    <property type="entry name" value="AB_hydrolase_1"/>
</dbReference>
<dbReference type="Gene3D" id="3.40.50.1820">
    <property type="entry name" value="alpha/beta hydrolase"/>
    <property type="match status" value="1"/>
</dbReference>
<feature type="region of interest" description="Disordered" evidence="1">
    <location>
        <begin position="1025"/>
        <end position="1046"/>
    </location>
</feature>
<evidence type="ECO:0000259" key="2">
    <source>
        <dbReference type="Pfam" id="PF00561"/>
    </source>
</evidence>
<feature type="compositionally biased region" description="Polar residues" evidence="1">
    <location>
        <begin position="581"/>
        <end position="595"/>
    </location>
</feature>
<organism evidence="3 4">
    <name type="scientific">Leucocoprinus birnbaumii</name>
    <dbReference type="NCBI Taxonomy" id="56174"/>
    <lineage>
        <taxon>Eukaryota</taxon>
        <taxon>Fungi</taxon>
        <taxon>Dikarya</taxon>
        <taxon>Basidiomycota</taxon>
        <taxon>Agaricomycotina</taxon>
        <taxon>Agaricomycetes</taxon>
        <taxon>Agaricomycetidae</taxon>
        <taxon>Agaricales</taxon>
        <taxon>Agaricineae</taxon>
        <taxon>Agaricaceae</taxon>
        <taxon>Leucocoprinus</taxon>
    </lineage>
</organism>
<sequence>MPSTSYTVYEPTIIKSADGTNICADAIGSRAAGSPVLVLIHGFSVVKEAFDPIFHDPKWIHHAFLVRYDTRGHGKSDKPLEDSRWHSQRMAEDFEAVCKEFGVEKAFVLGWSLGGTSLHFSVESAEMMKVSAAFFADLVNFTKSVNISGFINVAGPPYIDQGLFARVAASSTLEILVALSQPSSVDVFQENTLKLIRTLSSVMSPDLFRTLLEGVIIQPRAITARIVSRKQDPTRLVQEGREGKIDTLVITGGRDILINVPGLKAVYEDLGLQKCTMKHLEEADHVPWVSSRDEFRETVLGCHLQLVGPLTFQPCASGFSHIIYSLLALTNTLNTVRLSSLRRYNQFVRSSRVTMPVPKLQWKTPTPQGVVVMVLLENSPAMANIWNEREIKHFGMSTKKIVRSNHVTGPEDDDDDSTGDNFNSALESVKFTSCPDNIITGTIIKQSIDILSSARKKGCRSMLHLIIVSTRPVMLETSTWSQQGCLISQRAWCDKQAQQLKEANIRCHLVHRPSQDMLALSLLFNTAMKMQNLVEETLSLPAGSALDTELMSTMTARLATAGSPRMTESEPSVQTRERARSSGNASPLDSPNSTLIRRESGTLVPRTSSGRLSGSAPPKPSRPSTLSAAESSGELSQTSTSPNIVARLQQLHGLTKKKLYSSASRPPARTPFVSDEPTNKPHQAPSRPLIPRDVEEYITQSHSLSNPGGKVQMKYKEERRIRLTQRNITNPQPARKGKSSPSPLSFAIHRPNTMTPPPPQPICGTFAPNTRSNPSDVVLQGALYEVPRSSSSSFLDHGKTSNIVPQDSIGSSSGRLPPTVYDLHIPPSLVGSISLSTASNNPTASPEPLTDFSLSTHNPPIGGAATSISHSWKATHFTGTESWAQSASQASDPPVSYRWNRAEDHDFIAPVSSHPLNGCVECQDGTGTTVLEGNENTQEAGSYLLDQPQYFCPNRLDVSVNSSQSHVLPIPESNHAKVKALTSATTGANSGMSEVDSEERITQTSMLFYRGLSKEQELYSMPQFYPSSSSSLSAMINPRPDGFSSG</sequence>
<dbReference type="PANTHER" id="PTHR43433:SF1">
    <property type="entry name" value="BLL5160 PROTEIN"/>
    <property type="match status" value="1"/>
</dbReference>
<protein>
    <recommendedName>
        <fullName evidence="2">AB hydrolase-1 domain-containing protein</fullName>
    </recommendedName>
</protein>
<feature type="domain" description="AB hydrolase-1" evidence="2">
    <location>
        <begin position="35"/>
        <end position="116"/>
    </location>
</feature>
<evidence type="ECO:0000313" key="4">
    <source>
        <dbReference type="Proteomes" id="UP001213000"/>
    </source>
</evidence>
<dbReference type="PANTHER" id="PTHR43433">
    <property type="entry name" value="HYDROLASE, ALPHA/BETA FOLD FAMILY PROTEIN"/>
    <property type="match status" value="1"/>
</dbReference>
<dbReference type="SUPFAM" id="SSF53474">
    <property type="entry name" value="alpha/beta-Hydrolases"/>
    <property type="match status" value="1"/>
</dbReference>
<evidence type="ECO:0000313" key="3">
    <source>
        <dbReference type="EMBL" id="KAJ3569560.1"/>
    </source>
</evidence>
<feature type="region of interest" description="Disordered" evidence="1">
    <location>
        <begin position="658"/>
        <end position="688"/>
    </location>
</feature>
<feature type="region of interest" description="Disordered" evidence="1">
    <location>
        <begin position="790"/>
        <end position="811"/>
    </location>
</feature>